<dbReference type="PANTHER" id="PTHR10502:SF102">
    <property type="entry name" value="ANNEXIN B11"/>
    <property type="match status" value="1"/>
</dbReference>
<dbReference type="InterPro" id="IPR018252">
    <property type="entry name" value="Annexin_repeat_CS"/>
</dbReference>
<comment type="similarity">
    <text evidence="1 4">Belongs to the annexin family.</text>
</comment>
<evidence type="ECO:0000256" key="3">
    <source>
        <dbReference type="ARBA" id="ARBA00023216"/>
    </source>
</evidence>
<keyword evidence="4" id="KW-0106">Calcium</keyword>
<dbReference type="GO" id="GO:0005509">
    <property type="term" value="F:calcium ion binding"/>
    <property type="evidence" value="ECO:0007669"/>
    <property type="project" value="InterPro"/>
</dbReference>
<evidence type="ECO:0000256" key="4">
    <source>
        <dbReference type="RuleBase" id="RU003540"/>
    </source>
</evidence>
<dbReference type="GO" id="GO:0005634">
    <property type="term" value="C:nucleus"/>
    <property type="evidence" value="ECO:0007669"/>
    <property type="project" value="TreeGrafter"/>
</dbReference>
<dbReference type="InterPro" id="IPR001464">
    <property type="entry name" value="Annexin"/>
</dbReference>
<dbReference type="InterPro" id="IPR037104">
    <property type="entry name" value="Annexin_sf"/>
</dbReference>
<evidence type="ECO:0000256" key="1">
    <source>
        <dbReference type="ARBA" id="ARBA00007831"/>
    </source>
</evidence>
<dbReference type="SUPFAM" id="SSF47874">
    <property type="entry name" value="Annexin"/>
    <property type="match status" value="3"/>
</dbReference>
<dbReference type="AlphaFoldDB" id="A0A6V2YT77"/>
<dbReference type="PROSITE" id="PS51897">
    <property type="entry name" value="ANNEXIN_2"/>
    <property type="match status" value="6"/>
</dbReference>
<keyword evidence="3 4" id="KW-0041">Annexin</keyword>
<proteinExistence type="inferred from homology"/>
<dbReference type="EMBL" id="HBIU01012186">
    <property type="protein sequence ID" value="CAE0626795.1"/>
    <property type="molecule type" value="Transcribed_RNA"/>
</dbReference>
<evidence type="ECO:0000256" key="2">
    <source>
        <dbReference type="ARBA" id="ARBA00022737"/>
    </source>
</evidence>
<keyword evidence="2 4" id="KW-0677">Repeat</keyword>
<comment type="domain">
    <text evidence="4">A pair of annexin repeats may form one binding site for calcium and phospholipid.</text>
</comment>
<reference evidence="5" key="1">
    <citation type="submission" date="2021-01" db="EMBL/GenBank/DDBJ databases">
        <authorList>
            <person name="Corre E."/>
            <person name="Pelletier E."/>
            <person name="Niang G."/>
            <person name="Scheremetjew M."/>
            <person name="Finn R."/>
            <person name="Kale V."/>
            <person name="Holt S."/>
            <person name="Cochrane G."/>
            <person name="Meng A."/>
            <person name="Brown T."/>
            <person name="Cohen L."/>
        </authorList>
    </citation>
    <scope>NUCLEOTIDE SEQUENCE</scope>
    <source>
        <strain evidence="5">CCMP3107</strain>
    </source>
</reference>
<dbReference type="PANTHER" id="PTHR10502">
    <property type="entry name" value="ANNEXIN"/>
    <property type="match status" value="1"/>
</dbReference>
<name>A0A6V2YT77_HETAK</name>
<organism evidence="5">
    <name type="scientific">Heterosigma akashiwo</name>
    <name type="common">Chromophytic alga</name>
    <name type="synonym">Heterosigma carterae</name>
    <dbReference type="NCBI Taxonomy" id="2829"/>
    <lineage>
        <taxon>Eukaryota</taxon>
        <taxon>Sar</taxon>
        <taxon>Stramenopiles</taxon>
        <taxon>Ochrophyta</taxon>
        <taxon>Raphidophyceae</taxon>
        <taxon>Chattonellales</taxon>
        <taxon>Chattonellaceae</taxon>
        <taxon>Heterosigma</taxon>
    </lineage>
</organism>
<dbReference type="GO" id="GO:0005737">
    <property type="term" value="C:cytoplasm"/>
    <property type="evidence" value="ECO:0007669"/>
    <property type="project" value="TreeGrafter"/>
</dbReference>
<dbReference type="PROSITE" id="PS00223">
    <property type="entry name" value="ANNEXIN_1"/>
    <property type="match status" value="1"/>
</dbReference>
<dbReference type="GO" id="GO:0005544">
    <property type="term" value="F:calcium-dependent phospholipid binding"/>
    <property type="evidence" value="ECO:0007669"/>
    <property type="project" value="UniProtKB-KW"/>
</dbReference>
<dbReference type="InterPro" id="IPR018502">
    <property type="entry name" value="Annexin_repeat"/>
</dbReference>
<dbReference type="Gene3D" id="1.10.220.10">
    <property type="entry name" value="Annexin"/>
    <property type="match status" value="6"/>
</dbReference>
<protein>
    <recommendedName>
        <fullName evidence="4">Annexin</fullName>
    </recommendedName>
</protein>
<dbReference type="GO" id="GO:0005886">
    <property type="term" value="C:plasma membrane"/>
    <property type="evidence" value="ECO:0007669"/>
    <property type="project" value="TreeGrafter"/>
</dbReference>
<dbReference type="FunFam" id="1.10.220.10:FF:000005">
    <property type="entry name" value="Annexin"/>
    <property type="match status" value="2"/>
</dbReference>
<accession>A0A6V2YT77</accession>
<dbReference type="SMART" id="SM00335">
    <property type="entry name" value="ANX"/>
    <property type="match status" value="5"/>
</dbReference>
<dbReference type="Pfam" id="PF00191">
    <property type="entry name" value="Annexin"/>
    <property type="match status" value="5"/>
</dbReference>
<sequence>MGCCQSTPEDTSNYTPVQMECYYLKKALDAFGTDEEQVTAILTGRNKEVVGSLDIRIWLQTELVPNYAALYGNNDLQTLKNHIQDRCGGKYKEALLALLRPDAENLSIMLREAMKGIGTDEFALIAACCTLPASFVVLVRDNYARFFERDLVGDIKSEVSGHFKKALMMQAGFTKGEAYAHVCHQAIKGLGTDERSLIRVLTTATYEDIVLMNEAFSAKYGNLQQWIEGDTSGDFKNMLLALSLKKPMENPEAFDPQADAQLLRTAMKGMGTDERTLIEVLASKSDEQLEEIKAAYAAKFRRDLKSDVSKETKGLFESADFREALMGVLDPREVTIANYLRKAMKGWGTDEWGLISMLVHRSPAEREQLRKEYAKQFERDLVADIRSDCSGDFEDALVALVVPPADTIAKALNKAMGFFSTSHATLITMLCAATQIMPAVREAYERQFSKPLVEDIKSQLRGDYEGVLVAIASYTPPFEFELRV</sequence>
<dbReference type="GO" id="GO:0001786">
    <property type="term" value="F:phosphatidylserine binding"/>
    <property type="evidence" value="ECO:0007669"/>
    <property type="project" value="TreeGrafter"/>
</dbReference>
<dbReference type="PRINTS" id="PR00196">
    <property type="entry name" value="ANNEXIN"/>
</dbReference>
<keyword evidence="4" id="KW-0111">Calcium/phospholipid-binding</keyword>
<gene>
    <name evidence="5" type="ORF">HAKA00212_LOCUS5471</name>
</gene>
<dbReference type="GO" id="GO:0012506">
    <property type="term" value="C:vesicle membrane"/>
    <property type="evidence" value="ECO:0007669"/>
    <property type="project" value="TreeGrafter"/>
</dbReference>
<evidence type="ECO:0000313" key="5">
    <source>
        <dbReference type="EMBL" id="CAE0626795.1"/>
    </source>
</evidence>